<gene>
    <name evidence="5" type="ORF">A3G52_04415</name>
</gene>
<protein>
    <submittedName>
        <fullName evidence="5">DNA repair protein RecO</fullName>
    </submittedName>
</protein>
<evidence type="ECO:0000256" key="3">
    <source>
        <dbReference type="ARBA" id="ARBA00023204"/>
    </source>
</evidence>
<dbReference type="Gene3D" id="2.40.50.140">
    <property type="entry name" value="Nucleic acid-binding proteins"/>
    <property type="match status" value="1"/>
</dbReference>
<dbReference type="GO" id="GO:0043590">
    <property type="term" value="C:bacterial nucleoid"/>
    <property type="evidence" value="ECO:0007669"/>
    <property type="project" value="TreeGrafter"/>
</dbReference>
<feature type="domain" description="DNA replication/recombination mediator RecO N-terminal" evidence="4">
    <location>
        <begin position="1"/>
        <end position="76"/>
    </location>
</feature>
<evidence type="ECO:0000256" key="1">
    <source>
        <dbReference type="ARBA" id="ARBA00022763"/>
    </source>
</evidence>
<dbReference type="Pfam" id="PF02565">
    <property type="entry name" value="RecO_C"/>
    <property type="match status" value="1"/>
</dbReference>
<name>A0A1G2NZ83_9BACT</name>
<dbReference type="PANTHER" id="PTHR33991">
    <property type="entry name" value="DNA REPAIR PROTEIN RECO"/>
    <property type="match status" value="1"/>
</dbReference>
<dbReference type="InterPro" id="IPR022572">
    <property type="entry name" value="DNA_rep/recomb_RecO_N"/>
</dbReference>
<organism evidence="5 6">
    <name type="scientific">Candidatus Taylorbacteria bacterium RIFCSPLOWO2_12_FULL_43_20</name>
    <dbReference type="NCBI Taxonomy" id="1802332"/>
    <lineage>
        <taxon>Bacteria</taxon>
        <taxon>Candidatus Tayloriibacteriota</taxon>
    </lineage>
</organism>
<sequence length="196" mass="22652">MHHIYHTEGFIVSSRPNGEANMILGIFTKELGMVDASVQAMREIRSKLRMGLSDLTFSDLSLVRGKNIWKITGASSCYNLFECFRDDRVKMDVAANIAALLKRMLSGEEKNKEMFILIASGFEWLKEERLSEREVKNFEAVMVMRILNFLGYAGDKLKFEEFLRGAEWSREILDNMAKKRTEALKEINVWLKESQL</sequence>
<evidence type="ECO:0000256" key="2">
    <source>
        <dbReference type="ARBA" id="ARBA00023172"/>
    </source>
</evidence>
<dbReference type="GO" id="GO:0006302">
    <property type="term" value="P:double-strand break repair"/>
    <property type="evidence" value="ECO:0007669"/>
    <property type="project" value="TreeGrafter"/>
</dbReference>
<keyword evidence="2" id="KW-0233">DNA recombination</keyword>
<evidence type="ECO:0000313" key="6">
    <source>
        <dbReference type="Proteomes" id="UP000177269"/>
    </source>
</evidence>
<reference evidence="5 6" key="1">
    <citation type="journal article" date="2016" name="Nat. Commun.">
        <title>Thousands of microbial genomes shed light on interconnected biogeochemical processes in an aquifer system.</title>
        <authorList>
            <person name="Anantharaman K."/>
            <person name="Brown C.T."/>
            <person name="Hug L.A."/>
            <person name="Sharon I."/>
            <person name="Castelle C.J."/>
            <person name="Probst A.J."/>
            <person name="Thomas B.C."/>
            <person name="Singh A."/>
            <person name="Wilkins M.J."/>
            <person name="Karaoz U."/>
            <person name="Brodie E.L."/>
            <person name="Williams K.H."/>
            <person name="Hubbard S.S."/>
            <person name="Banfield J.F."/>
        </authorList>
    </citation>
    <scope>NUCLEOTIDE SEQUENCE [LARGE SCALE GENOMIC DNA]</scope>
</reference>
<comment type="caution">
    <text evidence="5">The sequence shown here is derived from an EMBL/GenBank/DDBJ whole genome shotgun (WGS) entry which is preliminary data.</text>
</comment>
<dbReference type="AlphaFoldDB" id="A0A1G2NZ83"/>
<dbReference type="GO" id="GO:0006310">
    <property type="term" value="P:DNA recombination"/>
    <property type="evidence" value="ECO:0007669"/>
    <property type="project" value="UniProtKB-KW"/>
</dbReference>
<dbReference type="SUPFAM" id="SSF50249">
    <property type="entry name" value="Nucleic acid-binding proteins"/>
    <property type="match status" value="1"/>
</dbReference>
<evidence type="ECO:0000313" key="5">
    <source>
        <dbReference type="EMBL" id="OHA41406.1"/>
    </source>
</evidence>
<dbReference type="InterPro" id="IPR012340">
    <property type="entry name" value="NA-bd_OB-fold"/>
</dbReference>
<dbReference type="Pfam" id="PF11967">
    <property type="entry name" value="RecO_N"/>
    <property type="match status" value="1"/>
</dbReference>
<keyword evidence="1" id="KW-0227">DNA damage</keyword>
<dbReference type="InterPro" id="IPR003717">
    <property type="entry name" value="RecO"/>
</dbReference>
<evidence type="ECO:0000259" key="4">
    <source>
        <dbReference type="Pfam" id="PF11967"/>
    </source>
</evidence>
<dbReference type="Proteomes" id="UP000177269">
    <property type="component" value="Unassembled WGS sequence"/>
</dbReference>
<dbReference type="NCBIfam" id="TIGR00613">
    <property type="entry name" value="reco"/>
    <property type="match status" value="1"/>
</dbReference>
<dbReference type="EMBL" id="MHSK01000034">
    <property type="protein sequence ID" value="OHA41406.1"/>
    <property type="molecule type" value="Genomic_DNA"/>
</dbReference>
<keyword evidence="3" id="KW-0234">DNA repair</keyword>
<proteinExistence type="predicted"/>
<dbReference type="PANTHER" id="PTHR33991:SF1">
    <property type="entry name" value="DNA REPAIR PROTEIN RECO"/>
    <property type="match status" value="1"/>
</dbReference>
<accession>A0A1G2NZ83</accession>